<evidence type="ECO:0000313" key="3">
    <source>
        <dbReference type="Proteomes" id="UP000676079"/>
    </source>
</evidence>
<dbReference type="Proteomes" id="UP000676079">
    <property type="component" value="Chromosome"/>
</dbReference>
<keyword evidence="3" id="KW-1185">Reference proteome</keyword>
<dbReference type="RefSeq" id="WP_220564899.1">
    <property type="nucleotide sequence ID" value="NZ_CP074133.1"/>
</dbReference>
<proteinExistence type="predicted"/>
<reference evidence="2 3" key="1">
    <citation type="submission" date="2021-05" db="EMBL/GenBank/DDBJ databases">
        <title>Direct Submission.</title>
        <authorList>
            <person name="Li K."/>
            <person name="Gao J."/>
        </authorList>
    </citation>
    <scope>NUCLEOTIDE SEQUENCE [LARGE SCALE GENOMIC DNA]</scope>
    <source>
        <strain evidence="2 3">Mg02</strain>
    </source>
</reference>
<gene>
    <name evidence="2" type="ORF">KGD84_04830</name>
</gene>
<sequence>MSAQHTPPHLVVVRGEPTAEEIAALTAVLAARAAAARAAARAPDRQERTSAWRERARGLRTPLRPGPGAWRTSLR</sequence>
<dbReference type="InterPro" id="IPR032716">
    <property type="entry name" value="ACC_epsilon"/>
</dbReference>
<protein>
    <submittedName>
        <fullName evidence="2">Acyl-CoA carboxylase subunit epsilon</fullName>
    </submittedName>
</protein>
<feature type="compositionally biased region" description="Basic and acidic residues" evidence="1">
    <location>
        <begin position="42"/>
        <end position="57"/>
    </location>
</feature>
<dbReference type="EMBL" id="CP074133">
    <property type="protein sequence ID" value="QUX23677.1"/>
    <property type="molecule type" value="Genomic_DNA"/>
</dbReference>
<evidence type="ECO:0000313" key="2">
    <source>
        <dbReference type="EMBL" id="QUX23677.1"/>
    </source>
</evidence>
<feature type="region of interest" description="Disordered" evidence="1">
    <location>
        <begin position="40"/>
        <end position="75"/>
    </location>
</feature>
<dbReference type="Pfam" id="PF13822">
    <property type="entry name" value="ACC_epsilon"/>
    <property type="match status" value="1"/>
</dbReference>
<organism evidence="2 3">
    <name type="scientific">Nocardiopsis changdeensis</name>
    <dbReference type="NCBI Taxonomy" id="2831969"/>
    <lineage>
        <taxon>Bacteria</taxon>
        <taxon>Bacillati</taxon>
        <taxon>Actinomycetota</taxon>
        <taxon>Actinomycetes</taxon>
        <taxon>Streptosporangiales</taxon>
        <taxon>Nocardiopsidaceae</taxon>
        <taxon>Nocardiopsis</taxon>
    </lineage>
</organism>
<evidence type="ECO:0000256" key="1">
    <source>
        <dbReference type="SAM" id="MobiDB-lite"/>
    </source>
</evidence>
<name>A0ABX8BRE8_9ACTN</name>
<accession>A0ABX8BRE8</accession>